<gene>
    <name evidence="1" type="ORF">E4J94_09890</name>
</gene>
<dbReference type="Proteomes" id="UP000297998">
    <property type="component" value="Unassembled WGS sequence"/>
</dbReference>
<comment type="caution">
    <text evidence="1">The sequence shown here is derived from an EMBL/GenBank/DDBJ whole genome shotgun (WGS) entry which is preliminary data.</text>
</comment>
<accession>A0A4Z1BGE5</accession>
<reference evidence="1 2" key="1">
    <citation type="submission" date="2019-03" db="EMBL/GenBank/DDBJ databases">
        <title>Empedobacter tilapiae sp. nov., isolated from an intestine of Nile tilapia Oreochromis niloticus.</title>
        <authorList>
            <person name="Kim Y.-O."/>
            <person name="Yoon J.-H."/>
        </authorList>
    </citation>
    <scope>NUCLEOTIDE SEQUENCE [LARGE SCALE GENOMIC DNA]</scope>
    <source>
        <strain evidence="1 2">MRS2</strain>
    </source>
</reference>
<evidence type="ECO:0000313" key="1">
    <source>
        <dbReference type="EMBL" id="TGN26747.1"/>
    </source>
</evidence>
<name>A0A4Z1BGE5_9FLAO</name>
<dbReference type="AlphaFoldDB" id="A0A4Z1BGE5"/>
<sequence length="108" mass="12061">MATNKNQKTVSQETIDKVGGKQNLRRLVLRDEFQDLELEVISRIPDRTTMGEYLKYANVNPKKAQEVLVNGCLLTDRDEVLSSDALFNSCVAGIAETIPMAAAKVEKY</sequence>
<evidence type="ECO:0008006" key="3">
    <source>
        <dbReference type="Google" id="ProtNLM"/>
    </source>
</evidence>
<dbReference type="EMBL" id="SRPE01000006">
    <property type="protein sequence ID" value="TGN26747.1"/>
    <property type="molecule type" value="Genomic_DNA"/>
</dbReference>
<protein>
    <recommendedName>
        <fullName evidence="3">Phage tail assembly protein</fullName>
    </recommendedName>
</protein>
<proteinExistence type="predicted"/>
<organism evidence="1 2">
    <name type="scientific">Empedobacter tilapiae</name>
    <dbReference type="NCBI Taxonomy" id="2491114"/>
    <lineage>
        <taxon>Bacteria</taxon>
        <taxon>Pseudomonadati</taxon>
        <taxon>Bacteroidota</taxon>
        <taxon>Flavobacteriia</taxon>
        <taxon>Flavobacteriales</taxon>
        <taxon>Weeksellaceae</taxon>
        <taxon>Empedobacter</taxon>
    </lineage>
</organism>
<keyword evidence="2" id="KW-1185">Reference proteome</keyword>
<dbReference type="RefSeq" id="WP_135835646.1">
    <property type="nucleotide sequence ID" value="NZ_CAUQWU010000004.1"/>
</dbReference>
<evidence type="ECO:0000313" key="2">
    <source>
        <dbReference type="Proteomes" id="UP000297998"/>
    </source>
</evidence>
<dbReference type="OrthoDB" id="1093916at2"/>